<dbReference type="Proteomes" id="UP000821865">
    <property type="component" value="Chromosome 6"/>
</dbReference>
<organism evidence="1 2">
    <name type="scientific">Dermacentor silvarum</name>
    <name type="common">Tick</name>
    <dbReference type="NCBI Taxonomy" id="543639"/>
    <lineage>
        <taxon>Eukaryota</taxon>
        <taxon>Metazoa</taxon>
        <taxon>Ecdysozoa</taxon>
        <taxon>Arthropoda</taxon>
        <taxon>Chelicerata</taxon>
        <taxon>Arachnida</taxon>
        <taxon>Acari</taxon>
        <taxon>Parasitiformes</taxon>
        <taxon>Ixodida</taxon>
        <taxon>Ixodoidea</taxon>
        <taxon>Ixodidae</taxon>
        <taxon>Rhipicephalinae</taxon>
        <taxon>Dermacentor</taxon>
    </lineage>
</organism>
<evidence type="ECO:0000313" key="1">
    <source>
        <dbReference type="EMBL" id="KAH7945790.1"/>
    </source>
</evidence>
<dbReference type="EMBL" id="CM023475">
    <property type="protein sequence ID" value="KAH7945790.1"/>
    <property type="molecule type" value="Genomic_DNA"/>
</dbReference>
<protein>
    <submittedName>
        <fullName evidence="1">Uncharacterized protein</fullName>
    </submittedName>
</protein>
<proteinExistence type="predicted"/>
<sequence length="324" mass="37240">MAPKKKGPFFFFMRDLQNERRERNQPCSLDAVREEAGERWKTLTEEQRAQYEVMANDFKERGRGALHNKFTSDGRTIAGFIRAFHKFVDPGPIPLGFASAAKDHSEATHGIPITGFEEGTTDYRSVVRDLMAYLRLPIDEPNLPPLFCMQDHIPQAIGCLRWLEERGRLNMDFPVWDILPLLRKLRNVAGEDISHAEAENILNSALFDYEQNCPYHLDIDNKNCALGECRRLGYKMSNALLPAYKIDRIIDYQHLPPRLDPSLNFEVSQMNVRPARMVTSRRPQGASGDHGSYYHRSSHAPAPLPREPRRVEDYYAEQRVKAVS</sequence>
<accession>A0ACB8CLS1</accession>
<comment type="caution">
    <text evidence="1">The sequence shown here is derived from an EMBL/GenBank/DDBJ whole genome shotgun (WGS) entry which is preliminary data.</text>
</comment>
<gene>
    <name evidence="1" type="ORF">HPB49_015620</name>
</gene>
<evidence type="ECO:0000313" key="2">
    <source>
        <dbReference type="Proteomes" id="UP000821865"/>
    </source>
</evidence>
<keyword evidence="2" id="KW-1185">Reference proteome</keyword>
<reference evidence="1" key="1">
    <citation type="submission" date="2020-05" db="EMBL/GenBank/DDBJ databases">
        <title>Large-scale comparative analyses of tick genomes elucidate their genetic diversity and vector capacities.</title>
        <authorList>
            <person name="Jia N."/>
            <person name="Wang J."/>
            <person name="Shi W."/>
            <person name="Du L."/>
            <person name="Sun Y."/>
            <person name="Zhan W."/>
            <person name="Jiang J."/>
            <person name="Wang Q."/>
            <person name="Zhang B."/>
            <person name="Ji P."/>
            <person name="Sakyi L.B."/>
            <person name="Cui X."/>
            <person name="Yuan T."/>
            <person name="Jiang B."/>
            <person name="Yang W."/>
            <person name="Lam T.T.-Y."/>
            <person name="Chang Q."/>
            <person name="Ding S."/>
            <person name="Wang X."/>
            <person name="Zhu J."/>
            <person name="Ruan X."/>
            <person name="Zhao L."/>
            <person name="Wei J."/>
            <person name="Que T."/>
            <person name="Du C."/>
            <person name="Cheng J."/>
            <person name="Dai P."/>
            <person name="Han X."/>
            <person name="Huang E."/>
            <person name="Gao Y."/>
            <person name="Liu J."/>
            <person name="Shao H."/>
            <person name="Ye R."/>
            <person name="Li L."/>
            <person name="Wei W."/>
            <person name="Wang X."/>
            <person name="Wang C."/>
            <person name="Yang T."/>
            <person name="Huo Q."/>
            <person name="Li W."/>
            <person name="Guo W."/>
            <person name="Chen H."/>
            <person name="Zhou L."/>
            <person name="Ni X."/>
            <person name="Tian J."/>
            <person name="Zhou Y."/>
            <person name="Sheng Y."/>
            <person name="Liu T."/>
            <person name="Pan Y."/>
            <person name="Xia L."/>
            <person name="Li J."/>
            <person name="Zhao F."/>
            <person name="Cao W."/>
        </authorList>
    </citation>
    <scope>NUCLEOTIDE SEQUENCE</scope>
    <source>
        <strain evidence="1">Dsil-2018</strain>
    </source>
</reference>
<name>A0ACB8CLS1_DERSI</name>